<protein>
    <submittedName>
        <fullName evidence="2">Putative phage protein</fullName>
    </submittedName>
</protein>
<dbReference type="Proteomes" id="UP000004906">
    <property type="component" value="Unassembled WGS sequence"/>
</dbReference>
<accession>A0A6C8GEW4</accession>
<organism evidence="2 3">
    <name type="scientific">Salmonella enterica subsp. enterica serovar Adelaide str. A4-669</name>
    <dbReference type="NCBI Taxonomy" id="913063"/>
    <lineage>
        <taxon>Bacteria</taxon>
        <taxon>Pseudomonadati</taxon>
        <taxon>Pseudomonadota</taxon>
        <taxon>Gammaproteobacteria</taxon>
        <taxon>Enterobacterales</taxon>
        <taxon>Enterobacteriaceae</taxon>
        <taxon>Salmonella</taxon>
    </lineage>
</organism>
<dbReference type="InterPro" id="IPR044016">
    <property type="entry name" value="Big_13"/>
</dbReference>
<evidence type="ECO:0000313" key="2">
    <source>
        <dbReference type="EMBL" id="EHC28641.1"/>
    </source>
</evidence>
<name>A0A6C8GEW4_SALET</name>
<reference evidence="2 3" key="1">
    <citation type="journal article" date="2011" name="BMC Genomics">
        <title>Genome sequencing reveals diversification of virulence factor content and possible host adaptation in distinct subpopulations of Salmonella enterica.</title>
        <authorList>
            <person name="den Bakker H.C."/>
            <person name="Moreno Switt A.I."/>
            <person name="Govoni G."/>
            <person name="Cummings C.A."/>
            <person name="Ranieri M.L."/>
            <person name="Degoricija L."/>
            <person name="Hoelzer K."/>
            <person name="Rodriguez-Rivera L.D."/>
            <person name="Brown S."/>
            <person name="Bolchacova E."/>
            <person name="Furtado M.R."/>
            <person name="Wiedmann M."/>
        </authorList>
    </citation>
    <scope>NUCLEOTIDE SEQUENCE [LARGE SCALE GENOMIC DNA]</scope>
    <source>
        <strain evidence="2 3">A4-669</strain>
    </source>
</reference>
<dbReference type="Gene3D" id="6.20.50.90">
    <property type="match status" value="1"/>
</dbReference>
<evidence type="ECO:0000313" key="3">
    <source>
        <dbReference type="Proteomes" id="UP000004906"/>
    </source>
</evidence>
<evidence type="ECO:0000259" key="1">
    <source>
        <dbReference type="Pfam" id="PF19077"/>
    </source>
</evidence>
<dbReference type="EMBL" id="AFCI01001974">
    <property type="protein sequence ID" value="EHC28641.1"/>
    <property type="molecule type" value="Genomic_DNA"/>
</dbReference>
<feature type="domain" description="Bacterial Ig-like" evidence="1">
    <location>
        <begin position="17"/>
        <end position="101"/>
    </location>
</feature>
<sequence>MDNSSLSIGWLTFDSTPPVRSMKDNSDIGARGDNITNINTPTFIGSSEAHATIKLTIDTQPPAEPTLGSTVSSLDNTVTLKGVVEAHQDIQMKVTVNNTDYTASGTFTGTSPTKNPVNKSSGVDEMISLSEATWHSVSVDEEYYA</sequence>
<dbReference type="Pfam" id="PF19077">
    <property type="entry name" value="Big_13"/>
    <property type="match status" value="1"/>
</dbReference>
<gene>
    <name evidence="2" type="ORF">LTSEADE_5913</name>
</gene>
<proteinExistence type="predicted"/>
<comment type="caution">
    <text evidence="2">The sequence shown here is derived from an EMBL/GenBank/DDBJ whole genome shotgun (WGS) entry which is preliminary data.</text>
</comment>
<dbReference type="AlphaFoldDB" id="A0A6C8GEW4"/>